<feature type="chain" id="PRO_5043534143" evidence="7">
    <location>
        <begin position="24"/>
        <end position="763"/>
    </location>
</feature>
<evidence type="ECO:0000256" key="6">
    <source>
        <dbReference type="SAM" id="Phobius"/>
    </source>
</evidence>
<dbReference type="AlphaFoldDB" id="A0A163EQP1"/>
<accession>A0A163EQP1</accession>
<keyword evidence="3 6" id="KW-1133">Transmembrane helix</keyword>
<feature type="transmembrane region" description="Helical" evidence="6">
    <location>
        <begin position="700"/>
        <end position="721"/>
    </location>
</feature>
<evidence type="ECO:0000256" key="2">
    <source>
        <dbReference type="ARBA" id="ARBA00022692"/>
    </source>
</evidence>
<dbReference type="EMBL" id="JYNV01000182">
    <property type="protein sequence ID" value="KZM23850.1"/>
    <property type="molecule type" value="Genomic_DNA"/>
</dbReference>
<feature type="transmembrane region" description="Helical" evidence="6">
    <location>
        <begin position="388"/>
        <end position="407"/>
    </location>
</feature>
<name>A0A163EQP1_DIDRA</name>
<keyword evidence="9" id="KW-1185">Reference proteome</keyword>
<keyword evidence="7" id="KW-0732">Signal</keyword>
<evidence type="ECO:0000256" key="3">
    <source>
        <dbReference type="ARBA" id="ARBA00022989"/>
    </source>
</evidence>
<feature type="transmembrane region" description="Helical" evidence="6">
    <location>
        <begin position="733"/>
        <end position="756"/>
    </location>
</feature>
<dbReference type="PANTHER" id="PTHR31794">
    <property type="entry name" value="AUXIN EFFLUX TRANSPORTER FAMILY PROTEIN (EUROFUNG)"/>
    <property type="match status" value="1"/>
</dbReference>
<evidence type="ECO:0000256" key="7">
    <source>
        <dbReference type="SAM" id="SignalP"/>
    </source>
</evidence>
<dbReference type="GO" id="GO:0016020">
    <property type="term" value="C:membrane"/>
    <property type="evidence" value="ECO:0007669"/>
    <property type="project" value="UniProtKB-SubCell"/>
</dbReference>
<feature type="transmembrane region" description="Helical" evidence="6">
    <location>
        <begin position="666"/>
        <end position="688"/>
    </location>
</feature>
<dbReference type="GO" id="GO:0005783">
    <property type="term" value="C:endoplasmic reticulum"/>
    <property type="evidence" value="ECO:0007669"/>
    <property type="project" value="TreeGrafter"/>
</dbReference>
<evidence type="ECO:0000256" key="5">
    <source>
        <dbReference type="SAM" id="MobiDB-lite"/>
    </source>
</evidence>
<evidence type="ECO:0000313" key="8">
    <source>
        <dbReference type="EMBL" id="KZM23850.1"/>
    </source>
</evidence>
<comment type="caution">
    <text evidence="8">The sequence shown here is derived from an EMBL/GenBank/DDBJ whole genome shotgun (WGS) entry which is preliminary data.</text>
</comment>
<dbReference type="OrthoDB" id="191139at2759"/>
<feature type="signal peptide" evidence="7">
    <location>
        <begin position="1"/>
        <end position="23"/>
    </location>
</feature>
<feature type="compositionally biased region" description="Acidic residues" evidence="5">
    <location>
        <begin position="519"/>
        <end position="534"/>
    </location>
</feature>
<feature type="transmembrane region" description="Helical" evidence="6">
    <location>
        <begin position="207"/>
        <end position="235"/>
    </location>
</feature>
<organism evidence="8 9">
    <name type="scientific">Didymella rabiei</name>
    <name type="common">Chickpea ascochyta blight fungus</name>
    <name type="synonym">Mycosphaerella rabiei</name>
    <dbReference type="NCBI Taxonomy" id="5454"/>
    <lineage>
        <taxon>Eukaryota</taxon>
        <taxon>Fungi</taxon>
        <taxon>Dikarya</taxon>
        <taxon>Ascomycota</taxon>
        <taxon>Pezizomycotina</taxon>
        <taxon>Dothideomycetes</taxon>
        <taxon>Pleosporomycetidae</taxon>
        <taxon>Pleosporales</taxon>
        <taxon>Pleosporineae</taxon>
        <taxon>Didymellaceae</taxon>
        <taxon>Ascochyta</taxon>
    </lineage>
</organism>
<feature type="transmembrane region" description="Helical" evidence="6">
    <location>
        <begin position="589"/>
        <end position="609"/>
    </location>
</feature>
<feature type="region of interest" description="Disordered" evidence="5">
    <location>
        <begin position="479"/>
        <end position="548"/>
    </location>
</feature>
<feature type="compositionally biased region" description="Acidic residues" evidence="5">
    <location>
        <begin position="484"/>
        <end position="494"/>
    </location>
</feature>
<dbReference type="PANTHER" id="PTHR31794:SF4">
    <property type="entry name" value="AUXIN EFFLUX TRANSPORTER FAMILY PROTEIN (EUROFUNG)"/>
    <property type="match status" value="1"/>
</dbReference>
<sequence length="763" mass="81557">MQHGFSVLLLYRLLGTFVDLTIAQATCVPLNNLQILPECTDECLNTHTRKCDREGCLCGDDLMSWCETREGPQIWFAQYGYCVLKGCPDDGDIESLMAIFTLLCEGSVGGPLNNDTVPLPLGDYAVKNTAKTTATPASSRSESQSLATLTGVIPAGTGTVASGSLSSNTAVTVSDSTVTELDDKASSMSSAVNTASSSKTTSDDQPVLSTAAIAGIAVGGAALLALIIGGAFFILHRYKRNKSTKLASPPVYEPADEKHAYGKPELDGQALEYQYSVMGVGAPTEYAELDAGAPLSALDPQPSILSSRQQQTLAMSGIVQPLVGGIQATVSVILTISFGVAFSQFGLLDADAASKISKTSVKVLLPCLLINNLGENLNPETAHEYVPIILWAIVYNVLSIFLGRVLCKVFNLPRWTIPAIAFNNTTSLPLLLIQSLETTGILSPLVSSGEKTSEAVSRARTYFLVSAVVSHALTFGIGPSELNGDNEDGPEDSNEQQNGNANDVQGDGAPRQRYRDDPEAQEDDNENEDDDNESSDSAPETSLLPRAVRHRLHRTNKHTHSIVNSSMDKLPSFLQTAITAVYNFMTPPLIGAILGAVIGLAPPLHKLFFADSNEGGYLNAWLTQSIKNIGQLFVTLQVVVVGVKLAQALRKEKRGENTGTLNWTPIAIVTVVRYFIWPAISVALVYALAAKTSWLPQNPMLWFVMMLMPAGPSAMKVMVLADVSDAEHEDKMIIAKFLAIVYAISPLMTLSVIGALQACNAAM</sequence>
<protein>
    <submittedName>
        <fullName evidence="8">Transmembrane transport</fullName>
    </submittedName>
</protein>
<gene>
    <name evidence="8" type="ORF">ST47_g5038</name>
</gene>
<dbReference type="CDD" id="cd12087">
    <property type="entry name" value="TM_EGFR-like"/>
    <property type="match status" value="1"/>
</dbReference>
<evidence type="ECO:0000256" key="4">
    <source>
        <dbReference type="ARBA" id="ARBA00023136"/>
    </source>
</evidence>
<comment type="subcellular location">
    <subcellularLocation>
        <location evidence="1">Membrane</location>
        <topology evidence="1">Multi-pass membrane protein</topology>
    </subcellularLocation>
</comment>
<dbReference type="Pfam" id="PF03547">
    <property type="entry name" value="Mem_trans"/>
    <property type="match status" value="1"/>
</dbReference>
<dbReference type="Proteomes" id="UP000076837">
    <property type="component" value="Unassembled WGS sequence"/>
</dbReference>
<evidence type="ECO:0000256" key="1">
    <source>
        <dbReference type="ARBA" id="ARBA00004141"/>
    </source>
</evidence>
<reference evidence="8 9" key="1">
    <citation type="journal article" date="2016" name="Sci. Rep.">
        <title>Draft genome sequencing and secretome analysis of fungal phytopathogen Ascochyta rabiei provides insight into the necrotrophic effector repertoire.</title>
        <authorList>
            <person name="Verma S."/>
            <person name="Gazara R.K."/>
            <person name="Nizam S."/>
            <person name="Parween S."/>
            <person name="Chattopadhyay D."/>
            <person name="Verma P.K."/>
        </authorList>
    </citation>
    <scope>NUCLEOTIDE SEQUENCE [LARGE SCALE GENOMIC DNA]</scope>
    <source>
        <strain evidence="8 9">ArDII</strain>
    </source>
</reference>
<dbReference type="STRING" id="5454.A0A163EQP1"/>
<evidence type="ECO:0000313" key="9">
    <source>
        <dbReference type="Proteomes" id="UP000076837"/>
    </source>
</evidence>
<dbReference type="GO" id="GO:0055085">
    <property type="term" value="P:transmembrane transport"/>
    <property type="evidence" value="ECO:0007669"/>
    <property type="project" value="InterPro"/>
</dbReference>
<dbReference type="InterPro" id="IPR004776">
    <property type="entry name" value="Mem_transp_PIN-like"/>
</dbReference>
<feature type="transmembrane region" description="Helical" evidence="6">
    <location>
        <begin position="318"/>
        <end position="342"/>
    </location>
</feature>
<keyword evidence="4 6" id="KW-0472">Membrane</keyword>
<keyword evidence="2 6" id="KW-0812">Transmembrane</keyword>
<proteinExistence type="predicted"/>